<evidence type="ECO:0000256" key="1">
    <source>
        <dbReference type="SAM" id="MobiDB-lite"/>
    </source>
</evidence>
<feature type="domain" description="Tyrosine specific protein phosphatases" evidence="2">
    <location>
        <begin position="162"/>
        <end position="228"/>
    </location>
</feature>
<dbReference type="STRING" id="331657.A0A4U0WRK6"/>
<dbReference type="InterPro" id="IPR052449">
    <property type="entry name" value="STYX-Interacting_Phosphatase"/>
</dbReference>
<feature type="compositionally biased region" description="Basic and acidic residues" evidence="1">
    <location>
        <begin position="297"/>
        <end position="310"/>
    </location>
</feature>
<keyword evidence="4" id="KW-1185">Reference proteome</keyword>
<dbReference type="OrthoDB" id="10252009at2759"/>
<reference evidence="3 4" key="1">
    <citation type="submission" date="2017-03" db="EMBL/GenBank/DDBJ databases">
        <title>Genomes of endolithic fungi from Antarctica.</title>
        <authorList>
            <person name="Coleine C."/>
            <person name="Masonjones S."/>
            <person name="Stajich J.E."/>
        </authorList>
    </citation>
    <scope>NUCLEOTIDE SEQUENCE [LARGE SCALE GENOMIC DNA]</scope>
    <source>
        <strain evidence="3 4">CCFEE 5187</strain>
    </source>
</reference>
<comment type="caution">
    <text evidence="3">The sequence shown here is derived from an EMBL/GenBank/DDBJ whole genome shotgun (WGS) entry which is preliminary data.</text>
</comment>
<dbReference type="SMART" id="SM00195">
    <property type="entry name" value="DSPc"/>
    <property type="match status" value="1"/>
</dbReference>
<dbReference type="GO" id="GO:0062026">
    <property type="term" value="P:negative regulation of SCF-dependent proteasomal ubiquitin-dependent catabolic process"/>
    <property type="evidence" value="ECO:0007669"/>
    <property type="project" value="TreeGrafter"/>
</dbReference>
<dbReference type="AlphaFoldDB" id="A0A4U0WRK6"/>
<dbReference type="PANTHER" id="PTHR46588:SF1">
    <property type="entry name" value="SERINE_THREONINE_TYROSINE-INTERACTING PROTEIN"/>
    <property type="match status" value="1"/>
</dbReference>
<dbReference type="PANTHER" id="PTHR46588">
    <property type="entry name" value="SERINE/THREONINE/TYROSINE-INTERACTING PROTEIN"/>
    <property type="match status" value="1"/>
</dbReference>
<feature type="compositionally biased region" description="Basic and acidic residues" evidence="1">
    <location>
        <begin position="278"/>
        <end position="287"/>
    </location>
</feature>
<dbReference type="GO" id="GO:0005654">
    <property type="term" value="C:nucleoplasm"/>
    <property type="evidence" value="ECO:0007669"/>
    <property type="project" value="TreeGrafter"/>
</dbReference>
<sequence>MAFIDHESPSSDLLYAQHTSEYAYRIPTPPRILVPPPELTANFFPETAPRPLQEYGLAKNTRLFQSPTHFNTPRGLGWTYGRRRQAQAILPFLYLGPMVAAKDGESLKKEGISMLLSIRHKHSLESRLMSGAMRVADELGIQRTTLDIANNQELISAFPIATRMINEHRAHIDKLHQSYQGDAPVMGKVMVSCESGNERSAAVVAAYLMEVHDDVDYIKAMQICQAQRFCVNFDEAMKHLLQNYWDILQAKRMVTEGGHAEITYEASVSSHPTSDADSCNRLKRPLELDDNDDDDDEQHRGESDEARFEGRSFAPFTDA</sequence>
<dbReference type="CDD" id="cd14498">
    <property type="entry name" value="DSP"/>
    <property type="match status" value="1"/>
</dbReference>
<dbReference type="InterPro" id="IPR020422">
    <property type="entry name" value="TYR_PHOSPHATASE_DUAL_dom"/>
</dbReference>
<dbReference type="InterPro" id="IPR029021">
    <property type="entry name" value="Prot-tyrosine_phosphatase-like"/>
</dbReference>
<gene>
    <name evidence="3" type="ORF">B0A49_07831</name>
</gene>
<dbReference type="EMBL" id="NAJN01001061">
    <property type="protein sequence ID" value="TKA66084.1"/>
    <property type="molecule type" value="Genomic_DNA"/>
</dbReference>
<dbReference type="GO" id="GO:0070372">
    <property type="term" value="P:regulation of ERK1 and ERK2 cascade"/>
    <property type="evidence" value="ECO:0007669"/>
    <property type="project" value="TreeGrafter"/>
</dbReference>
<evidence type="ECO:0000313" key="4">
    <source>
        <dbReference type="Proteomes" id="UP000308768"/>
    </source>
</evidence>
<feature type="region of interest" description="Disordered" evidence="1">
    <location>
        <begin position="265"/>
        <end position="319"/>
    </location>
</feature>
<dbReference type="Proteomes" id="UP000308768">
    <property type="component" value="Unassembled WGS sequence"/>
</dbReference>
<accession>A0A4U0WRK6</accession>
<dbReference type="GO" id="GO:1990444">
    <property type="term" value="F:F-box domain binding"/>
    <property type="evidence" value="ECO:0007669"/>
    <property type="project" value="TreeGrafter"/>
</dbReference>
<protein>
    <recommendedName>
        <fullName evidence="2">Tyrosine specific protein phosphatases domain-containing protein</fullName>
    </recommendedName>
</protein>
<evidence type="ECO:0000313" key="3">
    <source>
        <dbReference type="EMBL" id="TKA66084.1"/>
    </source>
</evidence>
<proteinExistence type="predicted"/>
<dbReference type="PROSITE" id="PS50056">
    <property type="entry name" value="TYR_PHOSPHATASE_2"/>
    <property type="match status" value="1"/>
</dbReference>
<dbReference type="GO" id="GO:0005737">
    <property type="term" value="C:cytoplasm"/>
    <property type="evidence" value="ECO:0007669"/>
    <property type="project" value="TreeGrafter"/>
</dbReference>
<dbReference type="InterPro" id="IPR000387">
    <property type="entry name" value="Tyr_Pase_dom"/>
</dbReference>
<feature type="compositionally biased region" description="Polar residues" evidence="1">
    <location>
        <begin position="266"/>
        <end position="277"/>
    </location>
</feature>
<dbReference type="Gene3D" id="3.90.190.10">
    <property type="entry name" value="Protein tyrosine phosphatase superfamily"/>
    <property type="match status" value="1"/>
</dbReference>
<organism evidence="3 4">
    <name type="scientific">Cryomyces minteri</name>
    <dbReference type="NCBI Taxonomy" id="331657"/>
    <lineage>
        <taxon>Eukaryota</taxon>
        <taxon>Fungi</taxon>
        <taxon>Dikarya</taxon>
        <taxon>Ascomycota</taxon>
        <taxon>Pezizomycotina</taxon>
        <taxon>Dothideomycetes</taxon>
        <taxon>Dothideomycetes incertae sedis</taxon>
        <taxon>Cryomyces</taxon>
    </lineage>
</organism>
<name>A0A4U0WRK6_9PEZI</name>
<evidence type="ECO:0000259" key="2">
    <source>
        <dbReference type="PROSITE" id="PS50056"/>
    </source>
</evidence>
<dbReference type="SUPFAM" id="SSF52799">
    <property type="entry name" value="(Phosphotyrosine protein) phosphatases II"/>
    <property type="match status" value="1"/>
</dbReference>